<dbReference type="SMART" id="SM00530">
    <property type="entry name" value="HTH_XRE"/>
    <property type="match status" value="1"/>
</dbReference>
<sequence length="119" mass="13819">MQRHGWTQEELAKIGGVKQATISRYLNEGSLPNLEFLIRLYKSKGVDPIIFVRDFEEEPINFELGSGRADKQKLVEDVTQFLRFIKNSPDALEIFWKIYNLDENGRKATNAFVDKILEQ</sequence>
<proteinExistence type="predicted"/>
<accession>A0A5F2BKC0</accession>
<dbReference type="PROSITE" id="PS50943">
    <property type="entry name" value="HTH_CROC1"/>
    <property type="match status" value="1"/>
</dbReference>
<protein>
    <submittedName>
        <fullName evidence="2">XRE family transcriptional regulator</fullName>
    </submittedName>
</protein>
<organism evidence="2 3">
    <name type="scientific">Leptospira barantonii</name>
    <dbReference type="NCBI Taxonomy" id="2023184"/>
    <lineage>
        <taxon>Bacteria</taxon>
        <taxon>Pseudomonadati</taxon>
        <taxon>Spirochaetota</taxon>
        <taxon>Spirochaetia</taxon>
        <taxon>Leptospirales</taxon>
        <taxon>Leptospiraceae</taxon>
        <taxon>Leptospira</taxon>
    </lineage>
</organism>
<evidence type="ECO:0000259" key="1">
    <source>
        <dbReference type="PROSITE" id="PS50943"/>
    </source>
</evidence>
<feature type="domain" description="HTH cro/C1-type" evidence="1">
    <location>
        <begin position="2"/>
        <end position="51"/>
    </location>
</feature>
<reference evidence="2 3" key="1">
    <citation type="journal article" date="2019" name="PLoS Negl. Trop. Dis.">
        <title>Revisiting the worldwide diversity of Leptospira species in the environment.</title>
        <authorList>
            <person name="Vincent A.T."/>
            <person name="Schiettekatte O."/>
            <person name="Bourhy P."/>
            <person name="Veyrier F.J."/>
            <person name="Picardeau M."/>
        </authorList>
    </citation>
    <scope>NUCLEOTIDE SEQUENCE [LARGE SCALE GENOMIC DNA]</scope>
    <source>
        <strain evidence="2 3">201702444</strain>
    </source>
</reference>
<dbReference type="OrthoDB" id="333205at2"/>
<dbReference type="SUPFAM" id="SSF47413">
    <property type="entry name" value="lambda repressor-like DNA-binding domains"/>
    <property type="match status" value="1"/>
</dbReference>
<dbReference type="InterPro" id="IPR001387">
    <property type="entry name" value="Cro/C1-type_HTH"/>
</dbReference>
<dbReference type="InterPro" id="IPR010982">
    <property type="entry name" value="Lambda_DNA-bd_dom_sf"/>
</dbReference>
<gene>
    <name evidence="2" type="ORF">EHQ76_06660</name>
</gene>
<dbReference type="Pfam" id="PF01381">
    <property type="entry name" value="HTH_3"/>
    <property type="match status" value="1"/>
</dbReference>
<dbReference type="EMBL" id="RQGN01000036">
    <property type="protein sequence ID" value="TGM06013.1"/>
    <property type="molecule type" value="Genomic_DNA"/>
</dbReference>
<evidence type="ECO:0000313" key="3">
    <source>
        <dbReference type="Proteomes" id="UP000298429"/>
    </source>
</evidence>
<dbReference type="Gene3D" id="1.10.260.40">
    <property type="entry name" value="lambda repressor-like DNA-binding domains"/>
    <property type="match status" value="1"/>
</dbReference>
<dbReference type="GO" id="GO:0003677">
    <property type="term" value="F:DNA binding"/>
    <property type="evidence" value="ECO:0007669"/>
    <property type="project" value="InterPro"/>
</dbReference>
<dbReference type="Proteomes" id="UP000298429">
    <property type="component" value="Unassembled WGS sequence"/>
</dbReference>
<dbReference type="AlphaFoldDB" id="A0A5F2BKC0"/>
<dbReference type="CDD" id="cd00093">
    <property type="entry name" value="HTH_XRE"/>
    <property type="match status" value="1"/>
</dbReference>
<comment type="caution">
    <text evidence="2">The sequence shown here is derived from an EMBL/GenBank/DDBJ whole genome shotgun (WGS) entry which is preliminary data.</text>
</comment>
<name>A0A5F2BKC0_9LEPT</name>
<evidence type="ECO:0000313" key="2">
    <source>
        <dbReference type="EMBL" id="TGM06013.1"/>
    </source>
</evidence>